<dbReference type="EC" id="3.2.1.-" evidence="2"/>
<evidence type="ECO:0000313" key="2">
    <source>
        <dbReference type="EMBL" id="MDJ1129915.1"/>
    </source>
</evidence>
<evidence type="ECO:0000256" key="1">
    <source>
        <dbReference type="RuleBase" id="RU003690"/>
    </source>
</evidence>
<dbReference type="RefSeq" id="WP_283713035.1">
    <property type="nucleotide sequence ID" value="NZ_JASJEW010000002.1"/>
</dbReference>
<dbReference type="Proteomes" id="UP001431693">
    <property type="component" value="Unassembled WGS sequence"/>
</dbReference>
<protein>
    <submittedName>
        <fullName evidence="2">Glycoside hydrolase family 1 protein</fullName>
        <ecNumber evidence="2">3.2.1.-</ecNumber>
    </submittedName>
</protein>
<dbReference type="Gene3D" id="3.20.20.80">
    <property type="entry name" value="Glycosidases"/>
    <property type="match status" value="1"/>
</dbReference>
<sequence length="468" mass="54270">MAENLTLPEDFFFGAAMSGPQTEGRWHEGGKLENIWDTWSMENIDDFYNKVGSYVGNDFMTMYEGDLDILKNDLGLDSMRTSIQWSRLLDKDGNLNPEGAEWYHRLFAAVRDAGLDLFVNLYHFDMPTYLFRKGGWESREVVEAYAHYARTAFEEFGGEVKYWFTFNEPTVEPEQRYEEGNWWPKYKNFNRARAVQYNISIAHSMAVQAFRELQSAGKLVEGARIGLINAFMPPYTKEDPSPADLEAVRMTDGINNRWWLDLVTKGELPQDVIETLQERGCVLPVRPGDDEILARGTVDWLGCNYYQPKRVQAPAKDTAENGCPIFADPYRWPDAVMNESRGWEVYPKGIYDFGMSAAKDYPGLEWFVSENGMGVEREYEHRGADGRIQDPYRVDFVRQHLEWIARAINDGANCVGYHYWGVIDNWSWSNAFKNRYGFVEVDLMENYRRRLKESADWLKQVATTHVID</sequence>
<dbReference type="EMBL" id="JASJEX010000003">
    <property type="protein sequence ID" value="MDJ1129915.1"/>
    <property type="molecule type" value="Genomic_DNA"/>
</dbReference>
<organism evidence="2 3">
    <name type="scientific">Kribbibacterium absianum</name>
    <dbReference type="NCBI Taxonomy" id="3044210"/>
    <lineage>
        <taxon>Bacteria</taxon>
        <taxon>Bacillati</taxon>
        <taxon>Actinomycetota</taxon>
        <taxon>Coriobacteriia</taxon>
        <taxon>Coriobacteriales</taxon>
        <taxon>Kribbibacteriaceae</taxon>
        <taxon>Kribbibacterium</taxon>
    </lineage>
</organism>
<evidence type="ECO:0000313" key="3">
    <source>
        <dbReference type="Proteomes" id="UP001431693"/>
    </source>
</evidence>
<keyword evidence="2" id="KW-0326">Glycosidase</keyword>
<dbReference type="InterPro" id="IPR001360">
    <property type="entry name" value="Glyco_hydro_1"/>
</dbReference>
<comment type="similarity">
    <text evidence="1">Belongs to the glycosyl hydrolase 1 family.</text>
</comment>
<proteinExistence type="inferred from homology"/>
<dbReference type="PANTHER" id="PTHR10353">
    <property type="entry name" value="GLYCOSYL HYDROLASE"/>
    <property type="match status" value="1"/>
</dbReference>
<dbReference type="InterPro" id="IPR017853">
    <property type="entry name" value="GH"/>
</dbReference>
<comment type="caution">
    <text evidence="2">The sequence shown here is derived from an EMBL/GenBank/DDBJ whole genome shotgun (WGS) entry which is preliminary data.</text>
</comment>
<keyword evidence="2" id="KW-0378">Hydrolase</keyword>
<keyword evidence="3" id="KW-1185">Reference proteome</keyword>
<accession>A0ABT6ZLI8</accession>
<dbReference type="PRINTS" id="PR00131">
    <property type="entry name" value="GLHYDRLASE1"/>
</dbReference>
<dbReference type="SUPFAM" id="SSF51445">
    <property type="entry name" value="(Trans)glycosidases"/>
    <property type="match status" value="1"/>
</dbReference>
<dbReference type="GO" id="GO:0016798">
    <property type="term" value="F:hydrolase activity, acting on glycosyl bonds"/>
    <property type="evidence" value="ECO:0007669"/>
    <property type="project" value="UniProtKB-KW"/>
</dbReference>
<reference evidence="2" key="1">
    <citation type="submission" date="2023-05" db="EMBL/GenBank/DDBJ databases">
        <title>[olsenella] sp. nov., isolated from a pig farm feces dump.</title>
        <authorList>
            <person name="Chang Y.-H."/>
        </authorList>
    </citation>
    <scope>NUCLEOTIDE SEQUENCE</scope>
    <source>
        <strain evidence="2">YH-ols2217</strain>
    </source>
</reference>
<name>A0ABT6ZLI8_9ACTN</name>
<gene>
    <name evidence="2" type="ORF">QJ043_07475</name>
</gene>
<dbReference type="PANTHER" id="PTHR10353:SF139">
    <property type="entry name" value="6-PHOSPHO-BETA-GLUCOSIDASE GMUD"/>
    <property type="match status" value="1"/>
</dbReference>
<dbReference type="Pfam" id="PF00232">
    <property type="entry name" value="Glyco_hydro_1"/>
    <property type="match status" value="1"/>
</dbReference>